<name>A0A0L1KG91_9SPHN</name>
<evidence type="ECO:0000313" key="2">
    <source>
        <dbReference type="EMBL" id="KNH02993.1"/>
    </source>
</evidence>
<reference evidence="2" key="1">
    <citation type="submission" date="2015-02" db="EMBL/GenBank/DDBJ databases">
        <authorList>
            <person name="Chooi Y.-H."/>
        </authorList>
    </citation>
    <scope>NUCLEOTIDE SEQUENCE [LARGE SCALE GENOMIC DNA]</scope>
    <source>
        <strain evidence="2">LAMA 915</strain>
    </source>
</reference>
<dbReference type="STRING" id="1306953.J121_958"/>
<feature type="region of interest" description="Disordered" evidence="1">
    <location>
        <begin position="66"/>
        <end position="96"/>
    </location>
</feature>
<evidence type="ECO:0000256" key="1">
    <source>
        <dbReference type="SAM" id="MobiDB-lite"/>
    </source>
</evidence>
<dbReference type="EMBL" id="JYNE01000018">
    <property type="protein sequence ID" value="KNH02993.1"/>
    <property type="molecule type" value="Genomic_DNA"/>
</dbReference>
<comment type="caution">
    <text evidence="2">The sequence shown here is derived from an EMBL/GenBank/DDBJ whole genome shotgun (WGS) entry which is preliminary data.</text>
</comment>
<feature type="compositionally biased region" description="Basic and acidic residues" evidence="1">
    <location>
        <begin position="70"/>
        <end position="96"/>
    </location>
</feature>
<organism evidence="2 3">
    <name type="scientific">Qipengyuania citrea LAMA 915</name>
    <dbReference type="NCBI Taxonomy" id="1306953"/>
    <lineage>
        <taxon>Bacteria</taxon>
        <taxon>Pseudomonadati</taxon>
        <taxon>Pseudomonadota</taxon>
        <taxon>Alphaproteobacteria</taxon>
        <taxon>Sphingomonadales</taxon>
        <taxon>Erythrobacteraceae</taxon>
        <taxon>Qipengyuania</taxon>
    </lineage>
</organism>
<sequence>MRDCRTGDRSQRRSYREYQTLFHRTASDCSAFGQSLPSLRRASISLAHTKKPLRPDRSKRRHCHAFSEFSSRHSHEPTLGHMSERSDHMRFDCAMQ</sequence>
<dbReference type="AlphaFoldDB" id="A0A0L1KG91"/>
<dbReference type="Proteomes" id="UP000037446">
    <property type="component" value="Unassembled WGS sequence"/>
</dbReference>
<gene>
    <name evidence="2" type="ORF">J121_958</name>
</gene>
<evidence type="ECO:0000313" key="3">
    <source>
        <dbReference type="Proteomes" id="UP000037446"/>
    </source>
</evidence>
<protein>
    <submittedName>
        <fullName evidence="2">Uncharacterized protein</fullName>
    </submittedName>
</protein>
<proteinExistence type="predicted"/>
<dbReference type="PATRIC" id="fig|1306953.7.peg.983"/>
<accession>A0A0L1KG91</accession>